<evidence type="ECO:0000256" key="2">
    <source>
        <dbReference type="HAMAP-Rule" id="MF_00758"/>
    </source>
</evidence>
<dbReference type="GO" id="GO:0005829">
    <property type="term" value="C:cytosol"/>
    <property type="evidence" value="ECO:0007669"/>
    <property type="project" value="TreeGrafter"/>
</dbReference>
<dbReference type="Pfam" id="PF02622">
    <property type="entry name" value="DUF179"/>
    <property type="match status" value="1"/>
</dbReference>
<dbReference type="Gene3D" id="3.40.1740.10">
    <property type="entry name" value="VC0467-like"/>
    <property type="match status" value="1"/>
</dbReference>
<reference evidence="3 4" key="1">
    <citation type="journal article" date="2016" name="ISME J.">
        <title>Global occurrence and heterogeneity of the Roseobacter-clade species Ruegeria mobilis.</title>
        <authorList>
            <person name="Sonnenschein E."/>
            <person name="Gram L."/>
        </authorList>
    </citation>
    <scope>NUCLEOTIDE SEQUENCE [LARGE SCALE GENOMIC DNA]</scope>
    <source>
        <strain evidence="3 4">F1926</strain>
        <plasmid evidence="3 4">unnamed1</plasmid>
    </source>
</reference>
<keyword evidence="3" id="KW-0614">Plasmid</keyword>
<protein>
    <recommendedName>
        <fullName evidence="2">UPF0301 protein K529_020405</fullName>
    </recommendedName>
</protein>
<proteinExistence type="inferred from homology"/>
<dbReference type="Proteomes" id="UP000013243">
    <property type="component" value="Plasmid unnamed1"/>
</dbReference>
<dbReference type="GeneID" id="28252249"/>
<evidence type="ECO:0000313" key="3">
    <source>
        <dbReference type="EMBL" id="ANP43120.1"/>
    </source>
</evidence>
<accession>A0A1B1A990</accession>
<dbReference type="NCBIfam" id="NF001268">
    <property type="entry name" value="PRK00228.1-4"/>
    <property type="match status" value="1"/>
</dbReference>
<dbReference type="PANTHER" id="PTHR30327">
    <property type="entry name" value="UNCHARACTERIZED PROTEIN YQGE"/>
    <property type="match status" value="1"/>
</dbReference>
<name>A0A1B1A990_9RHOB</name>
<dbReference type="InterPro" id="IPR003774">
    <property type="entry name" value="AlgH-like"/>
</dbReference>
<dbReference type="AlphaFoldDB" id="A0A1B1A990"/>
<comment type="similarity">
    <text evidence="1 2">Belongs to the UPF0301 (AlgH) family.</text>
</comment>
<gene>
    <name evidence="3" type="ORF">K529_020405</name>
</gene>
<dbReference type="EMBL" id="CP015231">
    <property type="protein sequence ID" value="ANP43120.1"/>
    <property type="molecule type" value="Genomic_DNA"/>
</dbReference>
<dbReference type="RefSeq" id="WP_039982325.1">
    <property type="nucleotide sequence ID" value="NZ_CP015231.1"/>
</dbReference>
<dbReference type="OrthoDB" id="9807486at2"/>
<dbReference type="HAMAP" id="MF_00758">
    <property type="entry name" value="UPF0301"/>
    <property type="match status" value="1"/>
</dbReference>
<sequence>MELTGKLLIAMPGIGDPRFDNSVVFLCSHGDEGAMGLIINKLAPGVALQTLMDQLEIDIEPAIASAPVYFGGPVETQRGFVLHSDEYISTVNSLPVKPGFSMTATLDVLEDIAEGRGPERYLVMLGYAGWGPGQLEDEIAQNGWLTTDAEPEMIFTDTADTKWEAALASLGVTPLNLSMDAGHA</sequence>
<dbReference type="SUPFAM" id="SSF143456">
    <property type="entry name" value="VC0467-like"/>
    <property type="match status" value="1"/>
</dbReference>
<geneLocation type="plasmid" evidence="3 4">
    <name>unnamed1</name>
</geneLocation>
<organism evidence="3 4">
    <name type="scientific">Tritonibacter mobilis F1926</name>
    <dbReference type="NCBI Taxonomy" id="1265309"/>
    <lineage>
        <taxon>Bacteria</taxon>
        <taxon>Pseudomonadati</taxon>
        <taxon>Pseudomonadota</taxon>
        <taxon>Alphaproteobacteria</taxon>
        <taxon>Rhodobacterales</taxon>
        <taxon>Paracoccaceae</taxon>
        <taxon>Tritonibacter</taxon>
    </lineage>
</organism>
<dbReference type="PANTHER" id="PTHR30327:SF1">
    <property type="entry name" value="UPF0301 PROTEIN YQGE"/>
    <property type="match status" value="1"/>
</dbReference>
<dbReference type="KEGG" id="rmb:K529_020405"/>
<evidence type="ECO:0000313" key="4">
    <source>
        <dbReference type="Proteomes" id="UP000013243"/>
    </source>
</evidence>
<evidence type="ECO:0000256" key="1">
    <source>
        <dbReference type="ARBA" id="ARBA00009600"/>
    </source>
</evidence>